<feature type="domain" description="HTH crp-type" evidence="5">
    <location>
        <begin position="146"/>
        <end position="219"/>
    </location>
</feature>
<name>A0A6A7K7R3_9FIRM</name>
<dbReference type="PANTHER" id="PTHR24567">
    <property type="entry name" value="CRP FAMILY TRANSCRIPTIONAL REGULATORY PROTEIN"/>
    <property type="match status" value="1"/>
</dbReference>
<dbReference type="InterPro" id="IPR014710">
    <property type="entry name" value="RmlC-like_jellyroll"/>
</dbReference>
<keyword evidence="7" id="KW-1185">Reference proteome</keyword>
<evidence type="ECO:0000259" key="4">
    <source>
        <dbReference type="PROSITE" id="PS50042"/>
    </source>
</evidence>
<dbReference type="InterPro" id="IPR012318">
    <property type="entry name" value="HTH_CRP"/>
</dbReference>
<dbReference type="GO" id="GO:0005829">
    <property type="term" value="C:cytosol"/>
    <property type="evidence" value="ECO:0007669"/>
    <property type="project" value="TreeGrafter"/>
</dbReference>
<keyword evidence="2" id="KW-0238">DNA-binding</keyword>
<dbReference type="SUPFAM" id="SSF51206">
    <property type="entry name" value="cAMP-binding domain-like"/>
    <property type="match status" value="1"/>
</dbReference>
<dbReference type="SUPFAM" id="SSF46785">
    <property type="entry name" value="Winged helix' DNA-binding domain"/>
    <property type="match status" value="1"/>
</dbReference>
<dbReference type="InterPro" id="IPR036390">
    <property type="entry name" value="WH_DNA-bd_sf"/>
</dbReference>
<dbReference type="PANTHER" id="PTHR24567:SF74">
    <property type="entry name" value="HTH-TYPE TRANSCRIPTIONAL REGULATOR ARCR"/>
    <property type="match status" value="1"/>
</dbReference>
<evidence type="ECO:0000256" key="1">
    <source>
        <dbReference type="ARBA" id="ARBA00023015"/>
    </source>
</evidence>
<dbReference type="Proteomes" id="UP000440004">
    <property type="component" value="Unassembled WGS sequence"/>
</dbReference>
<organism evidence="6 7">
    <name type="scientific">Alkalibaculum sporogenes</name>
    <dbReference type="NCBI Taxonomy" id="2655001"/>
    <lineage>
        <taxon>Bacteria</taxon>
        <taxon>Bacillati</taxon>
        <taxon>Bacillota</taxon>
        <taxon>Clostridia</taxon>
        <taxon>Eubacteriales</taxon>
        <taxon>Eubacteriaceae</taxon>
        <taxon>Alkalibaculum</taxon>
    </lineage>
</organism>
<feature type="domain" description="Cyclic nucleotide-binding" evidence="4">
    <location>
        <begin position="13"/>
        <end position="116"/>
    </location>
</feature>
<keyword evidence="3" id="KW-0804">Transcription</keyword>
<keyword evidence="1" id="KW-0805">Transcription regulation</keyword>
<dbReference type="Pfam" id="PF00027">
    <property type="entry name" value="cNMP_binding"/>
    <property type="match status" value="1"/>
</dbReference>
<dbReference type="RefSeq" id="WP_152802551.1">
    <property type="nucleotide sequence ID" value="NZ_WHNX01000006.1"/>
</dbReference>
<evidence type="ECO:0000313" key="7">
    <source>
        <dbReference type="Proteomes" id="UP000440004"/>
    </source>
</evidence>
<gene>
    <name evidence="6" type="ORF">GC105_05525</name>
</gene>
<dbReference type="PROSITE" id="PS50042">
    <property type="entry name" value="CNMP_BINDING_3"/>
    <property type="match status" value="1"/>
</dbReference>
<evidence type="ECO:0000313" key="6">
    <source>
        <dbReference type="EMBL" id="MPW25247.1"/>
    </source>
</evidence>
<dbReference type="CDD" id="cd00038">
    <property type="entry name" value="CAP_ED"/>
    <property type="match status" value="1"/>
</dbReference>
<dbReference type="GO" id="GO:0003700">
    <property type="term" value="F:DNA-binding transcription factor activity"/>
    <property type="evidence" value="ECO:0007669"/>
    <property type="project" value="TreeGrafter"/>
</dbReference>
<dbReference type="EMBL" id="WHNX01000006">
    <property type="protein sequence ID" value="MPW25247.1"/>
    <property type="molecule type" value="Genomic_DNA"/>
</dbReference>
<sequence>MTKSVPCMKDLDLFSPLNEVEKQNITRLAQGKMYKKGEFIFRDGDPADTIFLICTGNVLLQKNSSEGKQISIDILTEGAIIGENTIFENLTYKFEALALEDSYICRCFKSDFVELLKNPEISIKMMKSLSEKVNNYTDSIVTNAFYDVKSRVFRTLVKLSKNHGQSKNNGILLEIFLSHEDLAHLSNASRVMVTKSIATLRNEGKISIKERRYMIHSTSEE</sequence>
<protein>
    <submittedName>
        <fullName evidence="6">Cyclic nucleotide-binding domain-containing protein</fullName>
    </submittedName>
</protein>
<evidence type="ECO:0000256" key="2">
    <source>
        <dbReference type="ARBA" id="ARBA00023125"/>
    </source>
</evidence>
<proteinExistence type="predicted"/>
<dbReference type="AlphaFoldDB" id="A0A6A7K7R3"/>
<dbReference type="GO" id="GO:0003677">
    <property type="term" value="F:DNA binding"/>
    <property type="evidence" value="ECO:0007669"/>
    <property type="project" value="UniProtKB-KW"/>
</dbReference>
<evidence type="ECO:0000256" key="3">
    <source>
        <dbReference type="ARBA" id="ARBA00023163"/>
    </source>
</evidence>
<accession>A0A6A7K7R3</accession>
<dbReference type="InterPro" id="IPR036388">
    <property type="entry name" value="WH-like_DNA-bd_sf"/>
</dbReference>
<dbReference type="InterPro" id="IPR050397">
    <property type="entry name" value="Env_Response_Regulators"/>
</dbReference>
<dbReference type="InterPro" id="IPR000595">
    <property type="entry name" value="cNMP-bd_dom"/>
</dbReference>
<dbReference type="SMART" id="SM00419">
    <property type="entry name" value="HTH_CRP"/>
    <property type="match status" value="1"/>
</dbReference>
<dbReference type="Gene3D" id="2.60.120.10">
    <property type="entry name" value="Jelly Rolls"/>
    <property type="match status" value="1"/>
</dbReference>
<comment type="caution">
    <text evidence="6">The sequence shown here is derived from an EMBL/GenBank/DDBJ whole genome shotgun (WGS) entry which is preliminary data.</text>
</comment>
<dbReference type="SMART" id="SM00100">
    <property type="entry name" value="cNMP"/>
    <property type="match status" value="1"/>
</dbReference>
<reference evidence="6 7" key="1">
    <citation type="submission" date="2019-10" db="EMBL/GenBank/DDBJ databases">
        <title>Alkalibaculum tamaniensis sp.nov., a new alkaliphilic acetogen, isolated on methoxylated aromatics from a mud volcano.</title>
        <authorList>
            <person name="Khomyakova M.A."/>
            <person name="Merkel A.Y."/>
            <person name="Bonch-Osmolovskaya E.A."/>
            <person name="Slobodkin A.I."/>
        </authorList>
    </citation>
    <scope>NUCLEOTIDE SEQUENCE [LARGE SCALE GENOMIC DNA]</scope>
    <source>
        <strain evidence="6 7">M08DMB</strain>
    </source>
</reference>
<dbReference type="PROSITE" id="PS51063">
    <property type="entry name" value="HTH_CRP_2"/>
    <property type="match status" value="1"/>
</dbReference>
<dbReference type="InterPro" id="IPR018490">
    <property type="entry name" value="cNMP-bd_dom_sf"/>
</dbReference>
<dbReference type="Gene3D" id="1.10.10.10">
    <property type="entry name" value="Winged helix-like DNA-binding domain superfamily/Winged helix DNA-binding domain"/>
    <property type="match status" value="1"/>
</dbReference>
<evidence type="ECO:0000259" key="5">
    <source>
        <dbReference type="PROSITE" id="PS51063"/>
    </source>
</evidence>
<dbReference type="Pfam" id="PF13545">
    <property type="entry name" value="HTH_Crp_2"/>
    <property type="match status" value="1"/>
</dbReference>